<feature type="transmembrane region" description="Helical" evidence="6">
    <location>
        <begin position="39"/>
        <end position="60"/>
    </location>
</feature>
<keyword evidence="3 6" id="KW-1133">Transmembrane helix</keyword>
<keyword evidence="5" id="KW-0175">Coiled coil</keyword>
<evidence type="ECO:0000256" key="6">
    <source>
        <dbReference type="SAM" id="Phobius"/>
    </source>
</evidence>
<name>A0A0G0KXZ9_9BACT</name>
<feature type="coiled-coil region" evidence="5">
    <location>
        <begin position="69"/>
        <end position="103"/>
    </location>
</feature>
<dbReference type="Proteomes" id="UP000034710">
    <property type="component" value="Unassembled WGS sequence"/>
</dbReference>
<keyword evidence="2 6" id="KW-0812">Transmembrane</keyword>
<protein>
    <recommendedName>
        <fullName evidence="7">Lipopolysaccharide assembly protein A domain-containing protein</fullName>
    </recommendedName>
</protein>
<keyword evidence="4 6" id="KW-0472">Membrane</keyword>
<reference evidence="8 9" key="1">
    <citation type="journal article" date="2015" name="Nature">
        <title>rRNA introns, odd ribosomes, and small enigmatic genomes across a large radiation of phyla.</title>
        <authorList>
            <person name="Brown C.T."/>
            <person name="Hug L.A."/>
            <person name="Thomas B.C."/>
            <person name="Sharon I."/>
            <person name="Castelle C.J."/>
            <person name="Singh A."/>
            <person name="Wilkins M.J."/>
            <person name="Williams K.H."/>
            <person name="Banfield J.F."/>
        </authorList>
    </citation>
    <scope>NUCLEOTIDE SEQUENCE [LARGE SCALE GENOMIC DNA]</scope>
</reference>
<evidence type="ECO:0000313" key="9">
    <source>
        <dbReference type="Proteomes" id="UP000034710"/>
    </source>
</evidence>
<evidence type="ECO:0000259" key="7">
    <source>
        <dbReference type="Pfam" id="PF06305"/>
    </source>
</evidence>
<keyword evidence="1" id="KW-1003">Cell membrane</keyword>
<evidence type="ECO:0000256" key="2">
    <source>
        <dbReference type="ARBA" id="ARBA00022692"/>
    </source>
</evidence>
<dbReference type="EMBL" id="LBVJ01000019">
    <property type="protein sequence ID" value="KKQ83627.1"/>
    <property type="molecule type" value="Genomic_DNA"/>
</dbReference>
<gene>
    <name evidence="8" type="ORF">UT06_C0019G0007</name>
</gene>
<dbReference type="Pfam" id="PF06305">
    <property type="entry name" value="LapA_dom"/>
    <property type="match status" value="1"/>
</dbReference>
<proteinExistence type="predicted"/>
<dbReference type="GO" id="GO:0005886">
    <property type="term" value="C:plasma membrane"/>
    <property type="evidence" value="ECO:0007669"/>
    <property type="project" value="InterPro"/>
</dbReference>
<comment type="caution">
    <text evidence="8">The sequence shown here is derived from an EMBL/GenBank/DDBJ whole genome shotgun (WGS) entry which is preliminary data.</text>
</comment>
<evidence type="ECO:0000256" key="4">
    <source>
        <dbReference type="ARBA" id="ARBA00023136"/>
    </source>
</evidence>
<evidence type="ECO:0000256" key="1">
    <source>
        <dbReference type="ARBA" id="ARBA00022475"/>
    </source>
</evidence>
<evidence type="ECO:0000256" key="3">
    <source>
        <dbReference type="ARBA" id="ARBA00022989"/>
    </source>
</evidence>
<dbReference type="AlphaFoldDB" id="A0A0G0KXZ9"/>
<dbReference type="InterPro" id="IPR010445">
    <property type="entry name" value="LapA_dom"/>
</dbReference>
<evidence type="ECO:0000313" key="8">
    <source>
        <dbReference type="EMBL" id="KKQ83627.1"/>
    </source>
</evidence>
<accession>A0A0G0KXZ9</accession>
<feature type="domain" description="Lipopolysaccharide assembly protein A" evidence="7">
    <location>
        <begin position="21"/>
        <end position="90"/>
    </location>
</feature>
<sequence>MITLVFVILFGVIFSYFATINTGQITVNFGYYQVHNIPIYLAILVSCAVGMLLAVILHFLKYLSAYFILGKKEKDLKETNKRIAELTRDLHKLELENTKLKSTQGKEDYDEDSLG</sequence>
<organism evidence="8 9">
    <name type="scientific">Candidatus Woesebacteria bacterium GW2011_GWA1_38_8</name>
    <dbReference type="NCBI Taxonomy" id="1618547"/>
    <lineage>
        <taxon>Bacteria</taxon>
        <taxon>Candidatus Woeseibacteriota</taxon>
    </lineage>
</organism>
<evidence type="ECO:0000256" key="5">
    <source>
        <dbReference type="SAM" id="Coils"/>
    </source>
</evidence>